<evidence type="ECO:0000259" key="14">
    <source>
        <dbReference type="PROSITE" id="PS50846"/>
    </source>
</evidence>
<feature type="transmembrane region" description="Helical" evidence="13">
    <location>
        <begin position="106"/>
        <end position="129"/>
    </location>
</feature>
<dbReference type="InterPro" id="IPR023214">
    <property type="entry name" value="HAD_sf"/>
</dbReference>
<evidence type="ECO:0000313" key="18">
    <source>
        <dbReference type="Proteomes" id="UP000251571"/>
    </source>
</evidence>
<feature type="transmembrane region" description="Helical" evidence="13">
    <location>
        <begin position="659"/>
        <end position="675"/>
    </location>
</feature>
<dbReference type="EMBL" id="QGDJ01000001">
    <property type="protein sequence ID" value="PWJ22456.1"/>
    <property type="molecule type" value="Genomic_DNA"/>
</dbReference>
<comment type="subcellular location">
    <subcellularLocation>
        <location evidence="1">Cell membrane</location>
        <topology evidence="1">Multi-pass membrane protein</topology>
    </subcellularLocation>
</comment>
<accession>A0A2Y9A2R5</accession>
<dbReference type="SUPFAM" id="SSF55008">
    <property type="entry name" value="HMA, heavy metal-associated domain"/>
    <property type="match status" value="1"/>
</dbReference>
<evidence type="ECO:0000256" key="2">
    <source>
        <dbReference type="ARBA" id="ARBA00006024"/>
    </source>
</evidence>
<dbReference type="GO" id="GO:0043682">
    <property type="term" value="F:P-type divalent copper transporter activity"/>
    <property type="evidence" value="ECO:0007669"/>
    <property type="project" value="TreeGrafter"/>
</dbReference>
<dbReference type="InterPro" id="IPR036412">
    <property type="entry name" value="HAD-like_sf"/>
</dbReference>
<feature type="transmembrane region" description="Helical" evidence="13">
    <location>
        <begin position="200"/>
        <end position="218"/>
    </location>
</feature>
<dbReference type="Pfam" id="PF00702">
    <property type="entry name" value="Hydrolase"/>
    <property type="match status" value="1"/>
</dbReference>
<dbReference type="SUPFAM" id="SSF81653">
    <property type="entry name" value="Calcium ATPase, transduction domain A"/>
    <property type="match status" value="1"/>
</dbReference>
<sequence length="701" mass="71357">MTAACPACAGAAPAAQVASEAAGEVIHLSLPGIHCAGCIAGVERTLGALPGVRAARVNLGRRRARVVVDPGTGAGPALTALAAAGYEAQELDEAALDTGDAAGRMLLARIAVAGFAMMNVMALSVAVWSGAGEATRALFHWAAAAIALPALAFAAVPFFTSAWGALRAGRLNMDVPIALAIALAGTTSLVETILDSGADTWFDAALSLTFFLLAGRYLDHRARATARSAAAELTALELPRATRLEGDRRVTVAVADIRPGDRIALAVGARAPVDGVAEAACRLDRSALTGEADPVEIQPGDAVCAGETVLGAPLVLRATARAEDSTLRRLARLVEVAETGRHRYQGWADWAAKLYAPLVHGLSAVAFVAWWVATGSVGTAIAVATAVLIITCPCALGLAVPAVTASMTGRLFRAGVLLKSATALERLAEVDTVLLDKTGTLTTGRLEAPDLDPAAAAVARALAEASDHPVSRAVAHALQDHAAAPLTDLREVPGEGMHGLWDGAPAFLGRGPDGTELRLPDRTLPLATREELRPGAAEAVAALRAQGLSVHLVTGDHARRAAALAARLDLDEVHSGIAPEEKAALVAEFAARGARVLMVGDGINDAAALAAAHASLAPATALDAARVAADGVLLAADLRILPETLSTAKRAARRIRQNLAIAAGYNCVAIPVALSGLAGPLAAAIAMSTSSVTVVANAVRR</sequence>
<dbReference type="SUPFAM" id="SSF81665">
    <property type="entry name" value="Calcium ATPase, transmembrane domain M"/>
    <property type="match status" value="1"/>
</dbReference>
<dbReference type="GO" id="GO:0016887">
    <property type="term" value="F:ATP hydrolysis activity"/>
    <property type="evidence" value="ECO:0007669"/>
    <property type="project" value="InterPro"/>
</dbReference>
<evidence type="ECO:0000256" key="13">
    <source>
        <dbReference type="SAM" id="Phobius"/>
    </source>
</evidence>
<dbReference type="AlphaFoldDB" id="A0A2Y9A2R5"/>
<evidence type="ECO:0000256" key="4">
    <source>
        <dbReference type="ARBA" id="ARBA00022475"/>
    </source>
</evidence>
<dbReference type="GO" id="GO:0005886">
    <property type="term" value="C:plasma membrane"/>
    <property type="evidence" value="ECO:0007669"/>
    <property type="project" value="UniProtKB-SubCell"/>
</dbReference>
<feature type="transmembrane region" description="Helical" evidence="13">
    <location>
        <begin position="175"/>
        <end position="194"/>
    </location>
</feature>
<dbReference type="Pfam" id="PF00122">
    <property type="entry name" value="E1-E2_ATPase"/>
    <property type="match status" value="1"/>
</dbReference>
<dbReference type="Gene3D" id="3.40.1110.10">
    <property type="entry name" value="Calcium-transporting ATPase, cytoplasmic domain N"/>
    <property type="match status" value="1"/>
</dbReference>
<dbReference type="InterPro" id="IPR008250">
    <property type="entry name" value="ATPase_P-typ_transduc_dom_A_sf"/>
</dbReference>
<dbReference type="Proteomes" id="UP000245839">
    <property type="component" value="Unassembled WGS sequence"/>
</dbReference>
<dbReference type="Pfam" id="PF00403">
    <property type="entry name" value="HMA"/>
    <property type="match status" value="1"/>
</dbReference>
<dbReference type="InterPro" id="IPR023299">
    <property type="entry name" value="ATPase_P-typ_cyto_dom_N"/>
</dbReference>
<dbReference type="CDD" id="cd00371">
    <property type="entry name" value="HMA"/>
    <property type="match status" value="1"/>
</dbReference>
<dbReference type="Gene3D" id="3.30.70.100">
    <property type="match status" value="1"/>
</dbReference>
<evidence type="ECO:0000256" key="1">
    <source>
        <dbReference type="ARBA" id="ARBA00004651"/>
    </source>
</evidence>
<dbReference type="Proteomes" id="UP000251571">
    <property type="component" value="Unassembled WGS sequence"/>
</dbReference>
<dbReference type="InterPro" id="IPR017969">
    <property type="entry name" value="Heavy-metal-associated_CS"/>
</dbReference>
<dbReference type="OrthoDB" id="9807843at2"/>
<dbReference type="PROSITE" id="PS00154">
    <property type="entry name" value="ATPASE_E1_E2"/>
    <property type="match status" value="1"/>
</dbReference>
<evidence type="ECO:0000256" key="9">
    <source>
        <dbReference type="ARBA" id="ARBA00022967"/>
    </source>
</evidence>
<dbReference type="Gene3D" id="3.40.50.1000">
    <property type="entry name" value="HAD superfamily/HAD-like"/>
    <property type="match status" value="2"/>
</dbReference>
<gene>
    <name evidence="15" type="ORF">BCF38_101870</name>
    <name evidence="16" type="ORF">SAMN05421539_101870</name>
</gene>
<name>A0A2Y9A2R5_9RHOB</name>
<organism evidence="16 18">
    <name type="scientific">Jannaschia seohaensis</name>
    <dbReference type="NCBI Taxonomy" id="475081"/>
    <lineage>
        <taxon>Bacteria</taxon>
        <taxon>Pseudomonadati</taxon>
        <taxon>Pseudomonadota</taxon>
        <taxon>Alphaproteobacteria</taxon>
        <taxon>Rhodobacterales</taxon>
        <taxon>Roseobacteraceae</taxon>
        <taxon>Jannaschia</taxon>
    </lineage>
</organism>
<dbReference type="RefSeq" id="WP_109563007.1">
    <property type="nucleotide sequence ID" value="NZ_QGDJ01000001.1"/>
</dbReference>
<feature type="transmembrane region" description="Helical" evidence="13">
    <location>
        <begin position="379"/>
        <end position="403"/>
    </location>
</feature>
<keyword evidence="5" id="KW-0597">Phosphoprotein</keyword>
<keyword evidence="4" id="KW-1003">Cell membrane</keyword>
<feature type="transmembrane region" description="Helical" evidence="13">
    <location>
        <begin position="141"/>
        <end position="163"/>
    </location>
</feature>
<protein>
    <submittedName>
        <fullName evidence="16">Cu2+-exporting ATPase</fullName>
    </submittedName>
</protein>
<reference evidence="15 17" key="2">
    <citation type="submission" date="2018-03" db="EMBL/GenBank/DDBJ databases">
        <title>Genomic Encyclopedia of Archaeal and Bacterial Type Strains, Phase II (KMG-II): from individual species to whole genera.</title>
        <authorList>
            <person name="Goeker M."/>
        </authorList>
    </citation>
    <scope>NUCLEOTIDE SEQUENCE [LARGE SCALE GENOMIC DNA]</scope>
    <source>
        <strain evidence="15 17">DSM 25227</strain>
    </source>
</reference>
<evidence type="ECO:0000256" key="6">
    <source>
        <dbReference type="ARBA" id="ARBA00022692"/>
    </source>
</evidence>
<dbReference type="GO" id="GO:0055070">
    <property type="term" value="P:copper ion homeostasis"/>
    <property type="evidence" value="ECO:0007669"/>
    <property type="project" value="TreeGrafter"/>
</dbReference>
<dbReference type="GO" id="GO:0005507">
    <property type="term" value="F:copper ion binding"/>
    <property type="evidence" value="ECO:0007669"/>
    <property type="project" value="TreeGrafter"/>
</dbReference>
<evidence type="ECO:0000256" key="11">
    <source>
        <dbReference type="ARBA" id="ARBA00023065"/>
    </source>
</evidence>
<keyword evidence="12 13" id="KW-0472">Membrane</keyword>
<feature type="transmembrane region" description="Helical" evidence="13">
    <location>
        <begin position="354"/>
        <end position="373"/>
    </location>
</feature>
<keyword evidence="9" id="KW-1278">Translocase</keyword>
<dbReference type="Gene3D" id="2.70.150.10">
    <property type="entry name" value="Calcium-transporting ATPase, cytoplasmic transduction domain A"/>
    <property type="match status" value="1"/>
</dbReference>
<evidence type="ECO:0000313" key="17">
    <source>
        <dbReference type="Proteomes" id="UP000245839"/>
    </source>
</evidence>
<dbReference type="SUPFAM" id="SSF56784">
    <property type="entry name" value="HAD-like"/>
    <property type="match status" value="1"/>
</dbReference>
<dbReference type="PANTHER" id="PTHR43520:SF5">
    <property type="entry name" value="CATION-TRANSPORTING P-TYPE ATPASE-RELATED"/>
    <property type="match status" value="1"/>
</dbReference>
<dbReference type="InterPro" id="IPR001757">
    <property type="entry name" value="P_typ_ATPase"/>
</dbReference>
<dbReference type="EMBL" id="UETC01000001">
    <property type="protein sequence ID" value="SSA38734.1"/>
    <property type="molecule type" value="Genomic_DNA"/>
</dbReference>
<dbReference type="PROSITE" id="PS01047">
    <property type="entry name" value="HMA_1"/>
    <property type="match status" value="1"/>
</dbReference>
<evidence type="ECO:0000313" key="15">
    <source>
        <dbReference type="EMBL" id="PWJ22456.1"/>
    </source>
</evidence>
<keyword evidence="17" id="KW-1185">Reference proteome</keyword>
<keyword evidence="3" id="KW-0813">Transport</keyword>
<evidence type="ECO:0000256" key="10">
    <source>
        <dbReference type="ARBA" id="ARBA00022989"/>
    </source>
</evidence>
<dbReference type="InterPro" id="IPR018303">
    <property type="entry name" value="ATPase_P-typ_P_site"/>
</dbReference>
<keyword evidence="7" id="KW-0479">Metal-binding</keyword>
<evidence type="ECO:0000256" key="7">
    <source>
        <dbReference type="ARBA" id="ARBA00022723"/>
    </source>
</evidence>
<dbReference type="PRINTS" id="PR00119">
    <property type="entry name" value="CATATPASE"/>
</dbReference>
<keyword evidence="8" id="KW-0460">Magnesium</keyword>
<dbReference type="InterPro" id="IPR059000">
    <property type="entry name" value="ATPase_P-type_domA"/>
</dbReference>
<evidence type="ECO:0000313" key="16">
    <source>
        <dbReference type="EMBL" id="SSA38734.1"/>
    </source>
</evidence>
<dbReference type="PANTHER" id="PTHR43520">
    <property type="entry name" value="ATP7, ISOFORM B"/>
    <property type="match status" value="1"/>
</dbReference>
<keyword evidence="6 13" id="KW-0812">Transmembrane</keyword>
<dbReference type="InterPro" id="IPR006121">
    <property type="entry name" value="HMA_dom"/>
</dbReference>
<reference evidence="16 18" key="1">
    <citation type="submission" date="2016-10" db="EMBL/GenBank/DDBJ databases">
        <authorList>
            <person name="Cai Z."/>
        </authorList>
    </citation>
    <scope>NUCLEOTIDE SEQUENCE [LARGE SCALE GENOMIC DNA]</scope>
    <source>
        <strain evidence="16 18">DSM 25227</strain>
    </source>
</reference>
<proteinExistence type="inferred from homology"/>
<evidence type="ECO:0000256" key="8">
    <source>
        <dbReference type="ARBA" id="ARBA00022842"/>
    </source>
</evidence>
<dbReference type="NCBIfam" id="TIGR01494">
    <property type="entry name" value="ATPase_P-type"/>
    <property type="match status" value="2"/>
</dbReference>
<evidence type="ECO:0000256" key="5">
    <source>
        <dbReference type="ARBA" id="ARBA00022553"/>
    </source>
</evidence>
<dbReference type="NCBIfam" id="TIGR01511">
    <property type="entry name" value="ATPase-IB1_Cu"/>
    <property type="match status" value="1"/>
</dbReference>
<dbReference type="NCBIfam" id="TIGR01512">
    <property type="entry name" value="ATPase-IB2_Cd"/>
    <property type="match status" value="1"/>
</dbReference>
<keyword evidence="10 13" id="KW-1133">Transmembrane helix</keyword>
<evidence type="ECO:0000256" key="3">
    <source>
        <dbReference type="ARBA" id="ARBA00022448"/>
    </source>
</evidence>
<dbReference type="PROSITE" id="PS50846">
    <property type="entry name" value="HMA_2"/>
    <property type="match status" value="1"/>
</dbReference>
<keyword evidence="11" id="KW-0406">Ion transport</keyword>
<dbReference type="InterPro" id="IPR023298">
    <property type="entry name" value="ATPase_P-typ_TM_dom_sf"/>
</dbReference>
<dbReference type="InterPro" id="IPR036163">
    <property type="entry name" value="HMA_dom_sf"/>
</dbReference>
<feature type="domain" description="HMA" evidence="14">
    <location>
        <begin position="24"/>
        <end position="89"/>
    </location>
</feature>
<evidence type="ECO:0000256" key="12">
    <source>
        <dbReference type="ARBA" id="ARBA00023136"/>
    </source>
</evidence>
<dbReference type="GO" id="GO:0005524">
    <property type="term" value="F:ATP binding"/>
    <property type="evidence" value="ECO:0007669"/>
    <property type="project" value="InterPro"/>
</dbReference>
<comment type="similarity">
    <text evidence="2">Belongs to the cation transport ATPase (P-type) (TC 3.A.3) family. Type IB subfamily.</text>
</comment>